<sequence>MTATPQILRFAALGDSLTAGLGDPVPGGGWRGWAALLAEGLTAGPRDATLLNVSSSGALTTDVAGRQLAEARLVRPHLASVLVGVNDTLRGSYDIQAIAQRLHAVLGTLRADGTVVLTACLPDPGQMLGLPEALARPLARRMGAVNAVVHALSERHGAIHVHLAGPSWVTDRALWSVDRLHPSELGHRLIAREFHAVLAAAGHATGAAPARTLDGPGPGRAAGAWWMATRGTKWIADRCTDLLPDLARLALLEVRHRMAGTDSLLDARARHTTAWALASLDAGSGPGLQACPGVEDSARR</sequence>
<proteinExistence type="predicted"/>
<dbReference type="SUPFAM" id="SSF52266">
    <property type="entry name" value="SGNH hydrolase"/>
    <property type="match status" value="1"/>
</dbReference>
<evidence type="ECO:0000259" key="1">
    <source>
        <dbReference type="Pfam" id="PF13472"/>
    </source>
</evidence>
<dbReference type="Proteomes" id="UP000305778">
    <property type="component" value="Unassembled WGS sequence"/>
</dbReference>
<dbReference type="PANTHER" id="PTHR43784">
    <property type="entry name" value="GDSL-LIKE LIPASE/ACYLHYDROLASE, PUTATIVE (AFU_ORTHOLOGUE AFUA_2G00820)-RELATED"/>
    <property type="match status" value="1"/>
</dbReference>
<name>A0A4U0SL39_9ACTN</name>
<reference evidence="2 3" key="1">
    <citation type="submission" date="2019-04" db="EMBL/GenBank/DDBJ databases">
        <title>Streptomyces oryziradicis sp. nov., a novel actinomycete isolated from rhizosphere soil of rice (Oryza sativa L.).</title>
        <authorList>
            <person name="Li C."/>
        </authorList>
    </citation>
    <scope>NUCLEOTIDE SEQUENCE [LARGE SCALE GENOMIC DNA]</scope>
    <source>
        <strain evidence="2 3">NEAU-C40</strain>
    </source>
</reference>
<dbReference type="InterPro" id="IPR013830">
    <property type="entry name" value="SGNH_hydro"/>
</dbReference>
<dbReference type="EMBL" id="SUMC01000027">
    <property type="protein sequence ID" value="TKA08851.1"/>
    <property type="molecule type" value="Genomic_DNA"/>
</dbReference>
<dbReference type="OrthoDB" id="3465773at2"/>
<dbReference type="PANTHER" id="PTHR43784:SF2">
    <property type="entry name" value="GDSL-LIKE LIPASE_ACYLHYDROLASE, PUTATIVE (AFU_ORTHOLOGUE AFUA_2G00820)-RELATED"/>
    <property type="match status" value="1"/>
</dbReference>
<keyword evidence="2" id="KW-0378">Hydrolase</keyword>
<evidence type="ECO:0000313" key="2">
    <source>
        <dbReference type="EMBL" id="TKA08851.1"/>
    </source>
</evidence>
<evidence type="ECO:0000313" key="3">
    <source>
        <dbReference type="Proteomes" id="UP000305778"/>
    </source>
</evidence>
<dbReference type="Gene3D" id="3.40.50.1110">
    <property type="entry name" value="SGNH hydrolase"/>
    <property type="match status" value="1"/>
</dbReference>
<dbReference type="AlphaFoldDB" id="A0A4U0SL39"/>
<dbReference type="InterPro" id="IPR036514">
    <property type="entry name" value="SGNH_hydro_sf"/>
</dbReference>
<dbReference type="RefSeq" id="WP_136726394.1">
    <property type="nucleotide sequence ID" value="NZ_SUMC01000027.1"/>
</dbReference>
<comment type="caution">
    <text evidence="2">The sequence shown here is derived from an EMBL/GenBank/DDBJ whole genome shotgun (WGS) entry which is preliminary data.</text>
</comment>
<dbReference type="CDD" id="cd01832">
    <property type="entry name" value="SGNH_hydrolase_like_1"/>
    <property type="match status" value="1"/>
</dbReference>
<dbReference type="InterPro" id="IPR053140">
    <property type="entry name" value="GDSL_Rv0518-like"/>
</dbReference>
<dbReference type="Pfam" id="PF13472">
    <property type="entry name" value="Lipase_GDSL_2"/>
    <property type="match status" value="1"/>
</dbReference>
<protein>
    <submittedName>
        <fullName evidence="2">SGNH/GDSL hydrolase family protein</fullName>
    </submittedName>
</protein>
<keyword evidence="3" id="KW-1185">Reference proteome</keyword>
<dbReference type="GO" id="GO:0016787">
    <property type="term" value="F:hydrolase activity"/>
    <property type="evidence" value="ECO:0007669"/>
    <property type="project" value="UniProtKB-KW"/>
</dbReference>
<accession>A0A4U0SL39</accession>
<gene>
    <name evidence="2" type="ORF">FCI23_26225</name>
</gene>
<organism evidence="2 3">
    <name type="scientific">Actinacidiphila oryziradicis</name>
    <dbReference type="NCBI Taxonomy" id="2571141"/>
    <lineage>
        <taxon>Bacteria</taxon>
        <taxon>Bacillati</taxon>
        <taxon>Actinomycetota</taxon>
        <taxon>Actinomycetes</taxon>
        <taxon>Kitasatosporales</taxon>
        <taxon>Streptomycetaceae</taxon>
        <taxon>Actinacidiphila</taxon>
    </lineage>
</organism>
<feature type="domain" description="SGNH hydrolase-type esterase" evidence="1">
    <location>
        <begin position="12"/>
        <end position="189"/>
    </location>
</feature>